<keyword evidence="7" id="KW-0347">Helicase</keyword>
<keyword evidence="4" id="KW-0963">Cytoplasm</keyword>
<keyword evidence="10" id="KW-0943">RNA-mediated gene silencing</keyword>
<protein>
    <recommendedName>
        <fullName evidence="3">RNA helicase</fullName>
        <ecNumber evidence="3">3.6.4.13</ecNumber>
    </recommendedName>
</protein>
<dbReference type="FunFam" id="3.40.50.300:FF:000608">
    <property type="entry name" value="Mov10 RISC complex RNA helicase"/>
    <property type="match status" value="1"/>
</dbReference>
<comment type="caution">
    <text evidence="14">The sequence shown here is derived from an EMBL/GenBank/DDBJ whole genome shotgun (WGS) entry which is preliminary data.</text>
</comment>
<feature type="domain" description="U1-type" evidence="13">
    <location>
        <begin position="93"/>
        <end position="125"/>
    </location>
</feature>
<evidence type="ECO:0000256" key="5">
    <source>
        <dbReference type="ARBA" id="ARBA00022741"/>
    </source>
</evidence>
<dbReference type="Proteomes" id="UP000217199">
    <property type="component" value="Unassembled WGS sequence"/>
</dbReference>
<dbReference type="STRING" id="2282107.A0A286UI56"/>
<dbReference type="GO" id="GO:0005524">
    <property type="term" value="F:ATP binding"/>
    <property type="evidence" value="ECO:0007669"/>
    <property type="project" value="UniProtKB-KW"/>
</dbReference>
<comment type="similarity">
    <text evidence="2">Belongs to the DNA2/NAM7 helicase family. SDE3 subfamily.</text>
</comment>
<dbReference type="GO" id="GO:0031047">
    <property type="term" value="P:regulatory ncRNA-mediated gene silencing"/>
    <property type="evidence" value="ECO:0007669"/>
    <property type="project" value="UniProtKB-KW"/>
</dbReference>
<dbReference type="Pfam" id="PF13087">
    <property type="entry name" value="AAA_12"/>
    <property type="match status" value="1"/>
</dbReference>
<feature type="domain" description="U1-type" evidence="13">
    <location>
        <begin position="59"/>
        <end position="92"/>
    </location>
</feature>
<dbReference type="Pfam" id="PF21634">
    <property type="entry name" value="MOV-10_beta-barrel"/>
    <property type="match status" value="1"/>
</dbReference>
<evidence type="ECO:0000256" key="1">
    <source>
        <dbReference type="ARBA" id="ARBA00004331"/>
    </source>
</evidence>
<dbReference type="InParanoid" id="A0A286UI56"/>
<dbReference type="PANTHER" id="PTHR45418:SF1">
    <property type="entry name" value="CANCER_TESTIS ANTIGEN 55"/>
    <property type="match status" value="1"/>
</dbReference>
<evidence type="ECO:0000256" key="9">
    <source>
        <dbReference type="ARBA" id="ARBA00022884"/>
    </source>
</evidence>
<feature type="compositionally biased region" description="Polar residues" evidence="12">
    <location>
        <begin position="125"/>
        <end position="139"/>
    </location>
</feature>
<dbReference type="GO" id="GO:0008270">
    <property type="term" value="F:zinc ion binding"/>
    <property type="evidence" value="ECO:0007669"/>
    <property type="project" value="InterPro"/>
</dbReference>
<dbReference type="Pfam" id="PF13086">
    <property type="entry name" value="AAA_11"/>
    <property type="match status" value="2"/>
</dbReference>
<comment type="subcellular location">
    <subcellularLocation>
        <location evidence="1">Cytoplasm</location>
        <location evidence="1">Cytoplasmic ribonucleoprotein granule</location>
    </subcellularLocation>
</comment>
<dbReference type="EMBL" id="NBII01000004">
    <property type="protein sequence ID" value="PAV19310.1"/>
    <property type="molecule type" value="Genomic_DNA"/>
</dbReference>
<dbReference type="GO" id="GO:0036464">
    <property type="term" value="C:cytoplasmic ribonucleoprotein granule"/>
    <property type="evidence" value="ECO:0007669"/>
    <property type="project" value="UniProtKB-SubCell"/>
</dbReference>
<dbReference type="CDD" id="cd18808">
    <property type="entry name" value="SF1_C_Upf1"/>
    <property type="match status" value="1"/>
</dbReference>
<dbReference type="Pfam" id="PF12874">
    <property type="entry name" value="zf-met"/>
    <property type="match status" value="1"/>
</dbReference>
<reference evidence="14 15" key="1">
    <citation type="journal article" date="2017" name="Mol. Ecol.">
        <title>Comparative and population genomic landscape of Phellinus noxius: A hypervariable fungus causing root rot in trees.</title>
        <authorList>
            <person name="Chung C.L."/>
            <person name="Lee T.J."/>
            <person name="Akiba M."/>
            <person name="Lee H.H."/>
            <person name="Kuo T.H."/>
            <person name="Liu D."/>
            <person name="Ke H.M."/>
            <person name="Yokoi T."/>
            <person name="Roa M.B."/>
            <person name="Lu M.J."/>
            <person name="Chang Y.Y."/>
            <person name="Ann P.J."/>
            <person name="Tsai J.N."/>
            <person name="Chen C.Y."/>
            <person name="Tzean S.S."/>
            <person name="Ota Y."/>
            <person name="Hattori T."/>
            <person name="Sahashi N."/>
            <person name="Liou R.F."/>
            <person name="Kikuchi T."/>
            <person name="Tsai I.J."/>
        </authorList>
    </citation>
    <scope>NUCLEOTIDE SEQUENCE [LARGE SCALE GENOMIC DNA]</scope>
    <source>
        <strain evidence="14 15">FFPRI411160</strain>
    </source>
</reference>
<evidence type="ECO:0000256" key="10">
    <source>
        <dbReference type="ARBA" id="ARBA00023158"/>
    </source>
</evidence>
<keyword evidence="15" id="KW-1185">Reference proteome</keyword>
<dbReference type="InterPro" id="IPR003604">
    <property type="entry name" value="Matrin/U1-like-C_Znf_C2H2"/>
</dbReference>
<sequence>MNTINFSVSIILFPTTQITHDFRIFNLRKSRARVATLLLYTRYLTRSVLHHRTLTSHKLSTVWCDVCSRNISDGNYNSHINGKRHRNAVYYVPLVCELCSCTCYGQRELDAHNAGRRHQRALRKQATQAPNPDTTAQNFSHRNDAISRELTAALAATENGQHGVEIIENSFDFGVVQAGEAGAMQLSIRNNGPVDVIILYFQFSFNTGIFRVEDPMQNHLLNRGESALTRVQLVALDQNRGRYEDRLEAHFQISSLKKQFTITRRVVATIGSIPDHDALQSTEEYRQSRTRKRKGEGPRNFFKGIRPQFLAKISWTNVLGEYPLPTEKLDRIFQDGFSVQQSIDRIRKEFEIDAFNASSYRKYMQCMLWVEEEKARDELERYNMESVPMNPVGKSYELFVPGLAEKRPSVITGDSILVRTSGDEGPWFQGFVHDIREQTIITHFKSTFNGIKGQMYDVVFQLNRLVFRRMHQAMTCNEGSSWIAFPTSQRPSGEPIGNLVDGTLSLYKRQIQDNPAQLQAVTAITRLPPGGIPFIVYGPPGTGKTLTIIEAIRQILDHDPASRILACAPSNAAADLITERLSLLNERDLHRLMAPSRSSTAKFLPEDVRKFTRINEHGAFECPPREELEKYRVIVSTCGSASVPYGIGINPGHFTHIFVDEAGQATEAEVMIPIRACLGETSRVILSGDPKQLGPIVRSPIARQLGMGKSYLERLMENPLYDSVNERGRTFVKLTKNWRSHNVILRFPSDEFYNGELEACGDPAITHSLQSYHKLKRCGNPVIFHGICGTDRRERNSPSYFNIEEASLVKEYVQDLLEERQFGLKPSDIGVIAPYRAQVAKIRSLLGNFSRETRVGSVEEFQGQERRVIIISTVRSTENLINFDLRHTLGFVANPRRFNVSVTRAQALLIVIGDPFVLSLDPLWKAFINYVYMEGTTLGREINWDHTEPVDRTGDSEHNRRAQEQNEIIELIRRAREIDLGGNETDEVGAFNRLHREED</sequence>
<evidence type="ECO:0000313" key="14">
    <source>
        <dbReference type="EMBL" id="PAV19310.1"/>
    </source>
</evidence>
<keyword evidence="5" id="KW-0547">Nucleotide-binding</keyword>
<dbReference type="InterPro" id="IPR026122">
    <property type="entry name" value="MOV-10/SDE3_DEXXQ/H-box"/>
</dbReference>
<dbReference type="SUPFAM" id="SSF52540">
    <property type="entry name" value="P-loop containing nucleoside triphosphate hydrolases"/>
    <property type="match status" value="1"/>
</dbReference>
<dbReference type="InterPro" id="IPR041679">
    <property type="entry name" value="DNA2/NAM7-like_C"/>
</dbReference>
<dbReference type="GO" id="GO:0016787">
    <property type="term" value="F:hydrolase activity"/>
    <property type="evidence" value="ECO:0007669"/>
    <property type="project" value="UniProtKB-KW"/>
</dbReference>
<keyword evidence="6 14" id="KW-0378">Hydrolase</keyword>
<dbReference type="SMART" id="SM00451">
    <property type="entry name" value="ZnF_U1"/>
    <property type="match status" value="2"/>
</dbReference>
<dbReference type="OrthoDB" id="6513042at2759"/>
<dbReference type="CDD" id="cd18038">
    <property type="entry name" value="DEXXQc_Helz-like"/>
    <property type="match status" value="1"/>
</dbReference>
<evidence type="ECO:0000256" key="2">
    <source>
        <dbReference type="ARBA" id="ARBA00005601"/>
    </source>
</evidence>
<evidence type="ECO:0000259" key="13">
    <source>
        <dbReference type="SMART" id="SM00451"/>
    </source>
</evidence>
<dbReference type="SUPFAM" id="SSF57667">
    <property type="entry name" value="beta-beta-alpha zinc fingers"/>
    <property type="match status" value="1"/>
</dbReference>
<evidence type="ECO:0000256" key="12">
    <source>
        <dbReference type="SAM" id="MobiDB-lite"/>
    </source>
</evidence>
<evidence type="ECO:0000256" key="8">
    <source>
        <dbReference type="ARBA" id="ARBA00022840"/>
    </source>
</evidence>
<dbReference type="GO" id="GO:0003723">
    <property type="term" value="F:RNA binding"/>
    <property type="evidence" value="ECO:0007669"/>
    <property type="project" value="UniProtKB-KW"/>
</dbReference>
<evidence type="ECO:0000256" key="11">
    <source>
        <dbReference type="ARBA" id="ARBA00047984"/>
    </source>
</evidence>
<proteinExistence type="inferred from homology"/>
<dbReference type="GO" id="GO:0032574">
    <property type="term" value="F:5'-3' RNA helicase activity"/>
    <property type="evidence" value="ECO:0007669"/>
    <property type="project" value="InterPro"/>
</dbReference>
<dbReference type="InterPro" id="IPR047187">
    <property type="entry name" value="SF1_C_Upf1"/>
</dbReference>
<comment type="catalytic activity">
    <reaction evidence="11">
        <text>ATP + H2O = ADP + phosphate + H(+)</text>
        <dbReference type="Rhea" id="RHEA:13065"/>
        <dbReference type="ChEBI" id="CHEBI:15377"/>
        <dbReference type="ChEBI" id="CHEBI:15378"/>
        <dbReference type="ChEBI" id="CHEBI:30616"/>
        <dbReference type="ChEBI" id="CHEBI:43474"/>
        <dbReference type="ChEBI" id="CHEBI:456216"/>
        <dbReference type="EC" id="3.6.4.13"/>
    </reaction>
</comment>
<dbReference type="AlphaFoldDB" id="A0A286UI56"/>
<dbReference type="PANTHER" id="PTHR45418">
    <property type="entry name" value="CANCER/TESTIS ANTIGEN 55"/>
    <property type="match status" value="1"/>
</dbReference>
<dbReference type="InterPro" id="IPR049080">
    <property type="entry name" value="MOV-10-like_beta-barrel"/>
</dbReference>
<keyword evidence="9" id="KW-0694">RNA-binding</keyword>
<keyword evidence="8" id="KW-0067">ATP-binding</keyword>
<evidence type="ECO:0000313" key="15">
    <source>
        <dbReference type="Proteomes" id="UP000217199"/>
    </source>
</evidence>
<name>A0A286UI56_9AGAM</name>
<feature type="region of interest" description="Disordered" evidence="12">
    <location>
        <begin position="115"/>
        <end position="139"/>
    </location>
</feature>
<dbReference type="InterPro" id="IPR027417">
    <property type="entry name" value="P-loop_NTPase"/>
</dbReference>
<evidence type="ECO:0000256" key="4">
    <source>
        <dbReference type="ARBA" id="ARBA00022490"/>
    </source>
</evidence>
<dbReference type="Gene3D" id="3.40.50.300">
    <property type="entry name" value="P-loop containing nucleotide triphosphate hydrolases"/>
    <property type="match status" value="2"/>
</dbReference>
<evidence type="ECO:0000256" key="3">
    <source>
        <dbReference type="ARBA" id="ARBA00012552"/>
    </source>
</evidence>
<dbReference type="Gene3D" id="3.30.160.60">
    <property type="entry name" value="Classic Zinc Finger"/>
    <property type="match status" value="1"/>
</dbReference>
<gene>
    <name evidence="14" type="ORF">PNOK_0424400</name>
</gene>
<accession>A0A286UI56</accession>
<dbReference type="InterPro" id="IPR036236">
    <property type="entry name" value="Znf_C2H2_sf"/>
</dbReference>
<dbReference type="EC" id="3.6.4.13" evidence="3"/>
<dbReference type="InterPro" id="IPR041677">
    <property type="entry name" value="DNA2/NAM7_AAA_11"/>
</dbReference>
<organism evidence="14 15">
    <name type="scientific">Pyrrhoderma noxium</name>
    <dbReference type="NCBI Taxonomy" id="2282107"/>
    <lineage>
        <taxon>Eukaryota</taxon>
        <taxon>Fungi</taxon>
        <taxon>Dikarya</taxon>
        <taxon>Basidiomycota</taxon>
        <taxon>Agaricomycotina</taxon>
        <taxon>Agaricomycetes</taxon>
        <taxon>Hymenochaetales</taxon>
        <taxon>Hymenochaetaceae</taxon>
        <taxon>Pyrrhoderma</taxon>
    </lineage>
</organism>
<dbReference type="InterPro" id="IPR013087">
    <property type="entry name" value="Znf_C2H2_type"/>
</dbReference>
<evidence type="ECO:0000256" key="7">
    <source>
        <dbReference type="ARBA" id="ARBA00022806"/>
    </source>
</evidence>
<evidence type="ECO:0000256" key="6">
    <source>
        <dbReference type="ARBA" id="ARBA00022801"/>
    </source>
</evidence>